<feature type="region of interest" description="Disordered" evidence="2">
    <location>
        <begin position="1"/>
        <end position="22"/>
    </location>
</feature>
<reference evidence="3 4" key="1">
    <citation type="submission" date="2023-07" db="EMBL/GenBank/DDBJ databases">
        <title>Comparative genomics of wheat-associated soil bacteria to identify genetic determinants of phenazine resistance.</title>
        <authorList>
            <person name="Mouncey N."/>
        </authorList>
    </citation>
    <scope>NUCLEOTIDE SEQUENCE [LARGE SCALE GENOMIC DNA]</scope>
    <source>
        <strain evidence="3 4">B3I12</strain>
    </source>
</reference>
<accession>A0ABU0QEY2</accession>
<feature type="compositionally biased region" description="Basic residues" evidence="2">
    <location>
        <begin position="183"/>
        <end position="192"/>
    </location>
</feature>
<dbReference type="RefSeq" id="WP_307173075.1">
    <property type="nucleotide sequence ID" value="NZ_JAUSYP010000001.1"/>
</dbReference>
<dbReference type="EMBL" id="JAUSYP010000001">
    <property type="protein sequence ID" value="MDQ0745958.1"/>
    <property type="molecule type" value="Genomic_DNA"/>
</dbReference>
<proteinExistence type="predicted"/>
<dbReference type="InterPro" id="IPR016194">
    <property type="entry name" value="SPOC-like_C_dom_sf"/>
</dbReference>
<keyword evidence="1" id="KW-0233">DNA recombination</keyword>
<dbReference type="Proteomes" id="UP001232755">
    <property type="component" value="Unassembled WGS sequence"/>
</dbReference>
<evidence type="ECO:0000313" key="3">
    <source>
        <dbReference type="EMBL" id="MDQ0745958.1"/>
    </source>
</evidence>
<dbReference type="PANTHER" id="PTHR41251:SF1">
    <property type="entry name" value="NON-HOMOLOGOUS END JOINING PROTEIN KU"/>
    <property type="match status" value="1"/>
</dbReference>
<sequence>MRDPGQELPELPSGRAGKGKELDMALQLIDSLSGPWEPSRHHDTYQEKVRELVTAKAEGQEIAVAEEPPQATNVVDLIQVLQGSIDAARGGRTGGEPRQTKTGHARKTARKPAGKGAKKTVAQKAPPKTARAPSASGSRRGTGKSELRQLSKAELYERATTEQDLPGRSKMPREELIDALARAGRRRKKSAA</sequence>
<comment type="caution">
    <text evidence="3">The sequence shown here is derived from an EMBL/GenBank/DDBJ whole genome shotgun (WGS) entry which is preliminary data.</text>
</comment>
<evidence type="ECO:0000313" key="4">
    <source>
        <dbReference type="Proteomes" id="UP001232755"/>
    </source>
</evidence>
<protein>
    <submittedName>
        <fullName evidence="3">Uncharacterized protein</fullName>
    </submittedName>
</protein>
<organism evidence="3 4">
    <name type="scientific">Streptomyces africanus</name>
    <dbReference type="NCBI Taxonomy" id="231024"/>
    <lineage>
        <taxon>Bacteria</taxon>
        <taxon>Bacillati</taxon>
        <taxon>Actinomycetota</taxon>
        <taxon>Actinomycetes</taxon>
        <taxon>Kitasatosporales</taxon>
        <taxon>Streptomycetaceae</taxon>
        <taxon>Streptomyces</taxon>
    </lineage>
</organism>
<evidence type="ECO:0000256" key="2">
    <source>
        <dbReference type="SAM" id="MobiDB-lite"/>
    </source>
</evidence>
<gene>
    <name evidence="3" type="ORF">QF034_000189</name>
</gene>
<keyword evidence="4" id="KW-1185">Reference proteome</keyword>
<feature type="compositionally biased region" description="Basic residues" evidence="2">
    <location>
        <begin position="101"/>
        <end position="118"/>
    </location>
</feature>
<feature type="region of interest" description="Disordered" evidence="2">
    <location>
        <begin position="86"/>
        <end position="192"/>
    </location>
</feature>
<feature type="compositionally biased region" description="Basic and acidic residues" evidence="2">
    <location>
        <begin position="143"/>
        <end position="176"/>
    </location>
</feature>
<evidence type="ECO:0000256" key="1">
    <source>
        <dbReference type="ARBA" id="ARBA00023172"/>
    </source>
</evidence>
<dbReference type="InterPro" id="IPR009187">
    <property type="entry name" value="Prok_Ku"/>
</dbReference>
<dbReference type="SUPFAM" id="SSF100939">
    <property type="entry name" value="SPOC domain-like"/>
    <property type="match status" value="1"/>
</dbReference>
<dbReference type="PANTHER" id="PTHR41251">
    <property type="entry name" value="NON-HOMOLOGOUS END JOINING PROTEIN KU"/>
    <property type="match status" value="1"/>
</dbReference>
<name>A0ABU0QEY2_9ACTN</name>